<dbReference type="GO" id="GO:0032259">
    <property type="term" value="P:methylation"/>
    <property type="evidence" value="ECO:0007669"/>
    <property type="project" value="UniProtKB-KW"/>
</dbReference>
<keyword evidence="5 8" id="KW-0680">Restriction system</keyword>
<dbReference type="Pfam" id="PF01555">
    <property type="entry name" value="N6_N4_Mtase"/>
    <property type="match status" value="1"/>
</dbReference>
<dbReference type="CDD" id="cd02440">
    <property type="entry name" value="AdoMet_MTases"/>
    <property type="match status" value="1"/>
</dbReference>
<feature type="domain" description="DNA methylase N-4/N-6" evidence="10">
    <location>
        <begin position="74"/>
        <end position="290"/>
    </location>
</feature>
<evidence type="ECO:0000256" key="7">
    <source>
        <dbReference type="ARBA" id="ARBA00049120"/>
    </source>
</evidence>
<dbReference type="GO" id="GO:0005737">
    <property type="term" value="C:cytoplasm"/>
    <property type="evidence" value="ECO:0007669"/>
    <property type="project" value="TreeGrafter"/>
</dbReference>
<dbReference type="EMBL" id="DSLL01000042">
    <property type="protein sequence ID" value="HEH31462.1"/>
    <property type="molecule type" value="Genomic_DNA"/>
</dbReference>
<dbReference type="EC" id="2.1.1.113" evidence="8"/>
<dbReference type="GO" id="GO:0003677">
    <property type="term" value="F:DNA binding"/>
    <property type="evidence" value="ECO:0007669"/>
    <property type="project" value="UniProtKB-KW"/>
</dbReference>
<gene>
    <name evidence="11" type="ORF">ENP99_05085</name>
</gene>
<evidence type="ECO:0000259" key="10">
    <source>
        <dbReference type="Pfam" id="PF01555"/>
    </source>
</evidence>
<dbReference type="GO" id="GO:0009307">
    <property type="term" value="P:DNA restriction-modification system"/>
    <property type="evidence" value="ECO:0007669"/>
    <property type="project" value="UniProtKB-KW"/>
</dbReference>
<keyword evidence="6" id="KW-0238">DNA-binding</keyword>
<evidence type="ECO:0000256" key="9">
    <source>
        <dbReference type="SAM" id="MobiDB-lite"/>
    </source>
</evidence>
<dbReference type="PANTHER" id="PTHR13370">
    <property type="entry name" value="RNA METHYLASE-RELATED"/>
    <property type="match status" value="1"/>
</dbReference>
<sequence>MARSRGTKTYSFGVGKREAHDSSPFYSRKMYKDIELPESSPKDLVENPVPSEFLDKIILGDARDVLKKLPDSCVHLMVTSPPYNTGKEYDEDLTLGEYLDFIEEVMREVYRVLVWGGRVCFNVADLGRKPYIPLHAYLIERFERVGFLMRGIVIWYKGDAVAGSSTAWGTFTSPVNPVLRDVHEYIVVMSKGSFKRSEPPGRKATISKEEFVEFTRSVWRFSPESARRVGHPAPFPLDLPYRCIQLYTFEGDVVLDPFIGSGTTAVAAVLTGRHFIGIDIDPEYVRTAQKRVEEVLKQRKLTEFVGRKNCQC</sequence>
<dbReference type="InterPro" id="IPR017985">
    <property type="entry name" value="MeTrfase_CN4_CS"/>
</dbReference>
<evidence type="ECO:0000313" key="11">
    <source>
        <dbReference type="EMBL" id="HEH31462.1"/>
    </source>
</evidence>
<evidence type="ECO:0000256" key="4">
    <source>
        <dbReference type="ARBA" id="ARBA00022691"/>
    </source>
</evidence>
<keyword evidence="2 8" id="KW-0489">Methyltransferase</keyword>
<proteinExistence type="inferred from homology"/>
<reference evidence="11" key="1">
    <citation type="journal article" date="2020" name="mSystems">
        <title>Genome- and Community-Level Interaction Insights into Carbon Utilization and Element Cycling Functions of Hydrothermarchaeota in Hydrothermal Sediment.</title>
        <authorList>
            <person name="Zhou Z."/>
            <person name="Liu Y."/>
            <person name="Xu W."/>
            <person name="Pan J."/>
            <person name="Luo Z.H."/>
            <person name="Li M."/>
        </authorList>
    </citation>
    <scope>NUCLEOTIDE SEQUENCE [LARGE SCALE GENOMIC DNA]</scope>
    <source>
        <strain evidence="11">SpSt-27</strain>
    </source>
</reference>
<dbReference type="PANTHER" id="PTHR13370:SF3">
    <property type="entry name" value="TRNA (GUANINE(10)-N2)-METHYLTRANSFERASE HOMOLOG"/>
    <property type="match status" value="1"/>
</dbReference>
<dbReference type="InterPro" id="IPR002941">
    <property type="entry name" value="DNA_methylase_N4/N6"/>
</dbReference>
<dbReference type="AlphaFoldDB" id="A0A7J2TBU8"/>
<dbReference type="InterPro" id="IPR029063">
    <property type="entry name" value="SAM-dependent_MTases_sf"/>
</dbReference>
<evidence type="ECO:0000256" key="2">
    <source>
        <dbReference type="ARBA" id="ARBA00022603"/>
    </source>
</evidence>
<organism evidence="11">
    <name type="scientific">Ignisphaera aggregans</name>
    <dbReference type="NCBI Taxonomy" id="334771"/>
    <lineage>
        <taxon>Archaea</taxon>
        <taxon>Thermoproteota</taxon>
        <taxon>Thermoprotei</taxon>
        <taxon>Desulfurococcales</taxon>
        <taxon>Desulfurococcaceae</taxon>
        <taxon>Ignisphaera</taxon>
    </lineage>
</organism>
<dbReference type="GO" id="GO:0008170">
    <property type="term" value="F:N-methyltransferase activity"/>
    <property type="evidence" value="ECO:0007669"/>
    <property type="project" value="InterPro"/>
</dbReference>
<dbReference type="InterPro" id="IPR001091">
    <property type="entry name" value="RM_Methyltransferase"/>
</dbReference>
<evidence type="ECO:0000256" key="1">
    <source>
        <dbReference type="ARBA" id="ARBA00010203"/>
    </source>
</evidence>
<dbReference type="GO" id="GO:0015667">
    <property type="term" value="F:site-specific DNA-methyltransferase (cytosine-N4-specific) activity"/>
    <property type="evidence" value="ECO:0007669"/>
    <property type="project" value="UniProtKB-EC"/>
</dbReference>
<dbReference type="Gene3D" id="3.40.50.150">
    <property type="entry name" value="Vaccinia Virus protein VP39"/>
    <property type="match status" value="1"/>
</dbReference>
<comment type="catalytic activity">
    <reaction evidence="7 8">
        <text>a 2'-deoxycytidine in DNA + S-adenosyl-L-methionine = an N(4)-methyl-2'-deoxycytidine in DNA + S-adenosyl-L-homocysteine + H(+)</text>
        <dbReference type="Rhea" id="RHEA:16857"/>
        <dbReference type="Rhea" id="RHEA-COMP:11369"/>
        <dbReference type="Rhea" id="RHEA-COMP:13674"/>
        <dbReference type="ChEBI" id="CHEBI:15378"/>
        <dbReference type="ChEBI" id="CHEBI:57856"/>
        <dbReference type="ChEBI" id="CHEBI:59789"/>
        <dbReference type="ChEBI" id="CHEBI:85452"/>
        <dbReference type="ChEBI" id="CHEBI:137933"/>
        <dbReference type="EC" id="2.1.1.113"/>
    </reaction>
</comment>
<keyword evidence="4 8" id="KW-0949">S-adenosyl-L-methionine</keyword>
<evidence type="ECO:0000256" key="8">
    <source>
        <dbReference type="RuleBase" id="RU362026"/>
    </source>
</evidence>
<evidence type="ECO:0000256" key="5">
    <source>
        <dbReference type="ARBA" id="ARBA00022747"/>
    </source>
</evidence>
<dbReference type="PRINTS" id="PR00508">
    <property type="entry name" value="S21N4MTFRASE"/>
</dbReference>
<name>A0A7J2TBU8_9CREN</name>
<evidence type="ECO:0000256" key="3">
    <source>
        <dbReference type="ARBA" id="ARBA00022679"/>
    </source>
</evidence>
<comment type="caution">
    <text evidence="11">The sequence shown here is derived from an EMBL/GenBank/DDBJ whole genome shotgun (WGS) entry which is preliminary data.</text>
</comment>
<comment type="similarity">
    <text evidence="1">Belongs to the N(4)/N(6)-methyltransferase family. N(4) subfamily.</text>
</comment>
<dbReference type="GO" id="GO:0009007">
    <property type="term" value="F:site-specific DNA-methyltransferase (adenine-specific) activity"/>
    <property type="evidence" value="ECO:0007669"/>
    <property type="project" value="TreeGrafter"/>
</dbReference>
<accession>A0A7J2TBU8</accession>
<dbReference type="PROSITE" id="PS00093">
    <property type="entry name" value="N4_MTASE"/>
    <property type="match status" value="1"/>
</dbReference>
<feature type="region of interest" description="Disordered" evidence="9">
    <location>
        <begin position="1"/>
        <end position="21"/>
    </location>
</feature>
<protein>
    <recommendedName>
        <fullName evidence="8">Type II methyltransferase</fullName>
        <ecNumber evidence="8">2.1.1.113</ecNumber>
    </recommendedName>
    <alternativeName>
        <fullName evidence="8">N-4 cytosine-specific methyltransferase</fullName>
    </alternativeName>
</protein>
<keyword evidence="3 11" id="KW-0808">Transferase</keyword>
<dbReference type="SUPFAM" id="SSF53335">
    <property type="entry name" value="S-adenosyl-L-methionine-dependent methyltransferases"/>
    <property type="match status" value="1"/>
</dbReference>
<evidence type="ECO:0000256" key="6">
    <source>
        <dbReference type="ARBA" id="ARBA00023125"/>
    </source>
</evidence>